<organism evidence="1">
    <name type="scientific">marine sediment metagenome</name>
    <dbReference type="NCBI Taxonomy" id="412755"/>
    <lineage>
        <taxon>unclassified sequences</taxon>
        <taxon>metagenomes</taxon>
        <taxon>ecological metagenomes</taxon>
    </lineage>
</organism>
<dbReference type="AlphaFoldDB" id="X1UJF0"/>
<reference evidence="1" key="1">
    <citation type="journal article" date="2014" name="Front. Microbiol.">
        <title>High frequency of phylogenetically diverse reductive dehalogenase-homologous genes in deep subseafloor sedimentary metagenomes.</title>
        <authorList>
            <person name="Kawai M."/>
            <person name="Futagami T."/>
            <person name="Toyoda A."/>
            <person name="Takaki Y."/>
            <person name="Nishi S."/>
            <person name="Hori S."/>
            <person name="Arai W."/>
            <person name="Tsubouchi T."/>
            <person name="Morono Y."/>
            <person name="Uchiyama I."/>
            <person name="Ito T."/>
            <person name="Fujiyama A."/>
            <person name="Inagaki F."/>
            <person name="Takami H."/>
        </authorList>
    </citation>
    <scope>NUCLEOTIDE SEQUENCE</scope>
    <source>
        <strain evidence="1">Expedition CK06-06</strain>
    </source>
</reference>
<feature type="non-terminal residue" evidence="1">
    <location>
        <position position="1"/>
    </location>
</feature>
<gene>
    <name evidence="1" type="ORF">S12H4_63378</name>
</gene>
<dbReference type="EMBL" id="BARW01043081">
    <property type="protein sequence ID" value="GAJ17654.1"/>
    <property type="molecule type" value="Genomic_DNA"/>
</dbReference>
<evidence type="ECO:0000313" key="1">
    <source>
        <dbReference type="EMBL" id="GAJ17654.1"/>
    </source>
</evidence>
<name>X1UJF0_9ZZZZ</name>
<accession>X1UJF0</accession>
<sequence>EAIGKVIEKFGGWENVMESVHFWVDEKVKPAVKKLVDKIIDFAT</sequence>
<proteinExistence type="predicted"/>
<comment type="caution">
    <text evidence="1">The sequence shown here is derived from an EMBL/GenBank/DDBJ whole genome shotgun (WGS) entry which is preliminary data.</text>
</comment>
<feature type="non-terminal residue" evidence="1">
    <location>
        <position position="44"/>
    </location>
</feature>
<protein>
    <submittedName>
        <fullName evidence="1">Uncharacterized protein</fullName>
    </submittedName>
</protein>